<evidence type="ECO:0000256" key="5">
    <source>
        <dbReference type="PIRNR" id="PIRNR038471"/>
    </source>
</evidence>
<evidence type="ECO:0000256" key="3">
    <source>
        <dbReference type="ARBA" id="ARBA00022960"/>
    </source>
</evidence>
<dbReference type="GO" id="GO:0008360">
    <property type="term" value="P:regulation of cell shape"/>
    <property type="evidence" value="ECO:0007669"/>
    <property type="project" value="UniProtKB-KW"/>
</dbReference>
<dbReference type="InterPro" id="IPR055342">
    <property type="entry name" value="MreC_beta-barrel_core"/>
</dbReference>
<dbReference type="GO" id="GO:0005886">
    <property type="term" value="C:plasma membrane"/>
    <property type="evidence" value="ECO:0007669"/>
    <property type="project" value="TreeGrafter"/>
</dbReference>
<evidence type="ECO:0000259" key="6">
    <source>
        <dbReference type="Pfam" id="PF04085"/>
    </source>
</evidence>
<dbReference type="InterPro" id="IPR042177">
    <property type="entry name" value="Cell/Rod_1"/>
</dbReference>
<evidence type="ECO:0000313" key="8">
    <source>
        <dbReference type="Proteomes" id="UP000477651"/>
    </source>
</evidence>
<dbReference type="InterPro" id="IPR007221">
    <property type="entry name" value="MreC"/>
</dbReference>
<reference evidence="7 8" key="1">
    <citation type="submission" date="2020-02" db="EMBL/GenBank/DDBJ databases">
        <title>Pelistega sp. NLN82 were isolated from wild rodents of the Hainan Island.</title>
        <authorList>
            <person name="Niu N."/>
            <person name="Zhou J."/>
        </authorList>
    </citation>
    <scope>NUCLEOTIDE SEQUENCE [LARGE SCALE GENOMIC DNA]</scope>
    <source>
        <strain evidence="7 8">NLN82</strain>
    </source>
</reference>
<dbReference type="Pfam" id="PF04085">
    <property type="entry name" value="MreC"/>
    <property type="match status" value="1"/>
</dbReference>
<protein>
    <recommendedName>
        <fullName evidence="2 5">Cell shape-determining protein MreC</fullName>
    </recommendedName>
    <alternativeName>
        <fullName evidence="4 5">Cell shape protein MreC</fullName>
    </alternativeName>
</protein>
<dbReference type="InterPro" id="IPR042175">
    <property type="entry name" value="Cell/Rod_MreC_2"/>
</dbReference>
<accession>A0A6L9Y861</accession>
<dbReference type="Gene3D" id="2.40.10.340">
    <property type="entry name" value="Rod shape-determining protein MreC, domain 1"/>
    <property type="match status" value="1"/>
</dbReference>
<dbReference type="AlphaFoldDB" id="A0A6L9Y861"/>
<dbReference type="PANTHER" id="PTHR34138:SF1">
    <property type="entry name" value="CELL SHAPE-DETERMINING PROTEIN MREC"/>
    <property type="match status" value="1"/>
</dbReference>
<name>A0A6L9Y861_9BURK</name>
<dbReference type="NCBIfam" id="TIGR00219">
    <property type="entry name" value="mreC"/>
    <property type="match status" value="1"/>
</dbReference>
<comment type="caution">
    <text evidence="7">The sequence shown here is derived from an EMBL/GenBank/DDBJ whole genome shotgun (WGS) entry which is preliminary data.</text>
</comment>
<comment type="function">
    <text evidence="5">Involved in formation and maintenance of cell shape.</text>
</comment>
<keyword evidence="3 5" id="KW-0133">Cell shape</keyword>
<dbReference type="EMBL" id="JAAGYR010000020">
    <property type="protein sequence ID" value="NEN76483.1"/>
    <property type="molecule type" value="Genomic_DNA"/>
</dbReference>
<dbReference type="PANTHER" id="PTHR34138">
    <property type="entry name" value="CELL SHAPE-DETERMINING PROTEIN MREC"/>
    <property type="match status" value="1"/>
</dbReference>
<dbReference type="Gene3D" id="2.40.10.350">
    <property type="entry name" value="Rod shape-determining protein MreC, domain 2"/>
    <property type="match status" value="1"/>
</dbReference>
<evidence type="ECO:0000256" key="2">
    <source>
        <dbReference type="ARBA" id="ARBA00013855"/>
    </source>
</evidence>
<comment type="similarity">
    <text evidence="1 5">Belongs to the MreC family.</text>
</comment>
<evidence type="ECO:0000313" key="7">
    <source>
        <dbReference type="EMBL" id="NEN76483.1"/>
    </source>
</evidence>
<feature type="domain" description="Rod shape-determining protein MreC beta-barrel core" evidence="6">
    <location>
        <begin position="128"/>
        <end position="273"/>
    </location>
</feature>
<proteinExistence type="inferred from homology"/>
<dbReference type="PIRSF" id="PIRSF038471">
    <property type="entry name" value="MreC"/>
    <property type="match status" value="1"/>
</dbReference>
<evidence type="ECO:0000256" key="4">
    <source>
        <dbReference type="ARBA" id="ARBA00032089"/>
    </source>
</evidence>
<keyword evidence="8" id="KW-1185">Reference proteome</keyword>
<organism evidence="7 8">
    <name type="scientific">Pelistega ratti</name>
    <dbReference type="NCBI Taxonomy" id="2652177"/>
    <lineage>
        <taxon>Bacteria</taxon>
        <taxon>Pseudomonadati</taxon>
        <taxon>Pseudomonadota</taxon>
        <taxon>Betaproteobacteria</taxon>
        <taxon>Burkholderiales</taxon>
        <taxon>Alcaligenaceae</taxon>
        <taxon>Pelistega</taxon>
    </lineage>
</organism>
<dbReference type="RefSeq" id="WP_163764896.1">
    <property type="nucleotide sequence ID" value="NZ_JAAGYR010000020.1"/>
</dbReference>
<dbReference type="Proteomes" id="UP000477651">
    <property type="component" value="Unassembled WGS sequence"/>
</dbReference>
<gene>
    <name evidence="7" type="primary">mreC</name>
    <name evidence="7" type="ORF">F9B74_09195</name>
</gene>
<evidence type="ECO:0000256" key="1">
    <source>
        <dbReference type="ARBA" id="ARBA00009369"/>
    </source>
</evidence>
<sequence>MQQEKSLRLFKQGQATGVKLVFLGILCIVLMVVDSRTDLLVSSRQLIASALNPLQRMVLWPRNVFTQVYNWSNAVELARIQTEEAERQRIGNTQLSVQAAQMAQENIQLRRLLGIKNAVATPSVAVEILYNAANPLHQTLVLTKGSSDGIAPGMPLIGEGGVVGQIQRVTRHTSEAALITDERISLPAIVLRNGLRVVVFGTGRPGLVEVRYLASGADIQEGDQLVTSGIGGIYPSGLAIGRVSKIEHNSAQGFISAYVEPSAYPERYLHFLVLLTQVAKPDEQQETVEPSKEGAHES</sequence>